<evidence type="ECO:0000259" key="4">
    <source>
        <dbReference type="PROSITE" id="PS50887"/>
    </source>
</evidence>
<dbReference type="PANTHER" id="PTHR44757">
    <property type="entry name" value="DIGUANYLATE CYCLASE DGCP"/>
    <property type="match status" value="1"/>
</dbReference>
<dbReference type="SMART" id="SM00052">
    <property type="entry name" value="EAL"/>
    <property type="match status" value="1"/>
</dbReference>
<feature type="domain" description="PAS" evidence="1">
    <location>
        <begin position="251"/>
        <end position="297"/>
    </location>
</feature>
<dbReference type="SUPFAM" id="SSF55785">
    <property type="entry name" value="PYP-like sensor domain (PAS domain)"/>
    <property type="match status" value="3"/>
</dbReference>
<dbReference type="InterPro" id="IPR043128">
    <property type="entry name" value="Rev_trsase/Diguanyl_cyclase"/>
</dbReference>
<name>A0A1J5SBT7_9ZZZZ</name>
<evidence type="ECO:0000259" key="3">
    <source>
        <dbReference type="PROSITE" id="PS50883"/>
    </source>
</evidence>
<accession>A0A1J5SBT7</accession>
<dbReference type="Gene3D" id="3.20.20.450">
    <property type="entry name" value="EAL domain"/>
    <property type="match status" value="1"/>
</dbReference>
<gene>
    <name evidence="5" type="primary">gmr_72</name>
    <name evidence="5" type="ORF">GALL_119580</name>
</gene>
<feature type="domain" description="PAC" evidence="2">
    <location>
        <begin position="205"/>
        <end position="255"/>
    </location>
</feature>
<dbReference type="InterPro" id="IPR001633">
    <property type="entry name" value="EAL_dom"/>
</dbReference>
<dbReference type="EC" id="3.1.4.52" evidence="5"/>
<dbReference type="Gene3D" id="3.30.70.270">
    <property type="match status" value="1"/>
</dbReference>
<dbReference type="PANTHER" id="PTHR44757:SF2">
    <property type="entry name" value="BIOFILM ARCHITECTURE MAINTENANCE PROTEIN MBAA"/>
    <property type="match status" value="1"/>
</dbReference>
<dbReference type="Pfam" id="PF00563">
    <property type="entry name" value="EAL"/>
    <property type="match status" value="1"/>
</dbReference>
<dbReference type="Gene3D" id="3.30.450.20">
    <property type="entry name" value="PAS domain"/>
    <property type="match status" value="3"/>
</dbReference>
<dbReference type="InterPro" id="IPR000014">
    <property type="entry name" value="PAS"/>
</dbReference>
<dbReference type="InterPro" id="IPR035919">
    <property type="entry name" value="EAL_sf"/>
</dbReference>
<dbReference type="CDD" id="cd00130">
    <property type="entry name" value="PAS"/>
    <property type="match status" value="3"/>
</dbReference>
<dbReference type="FunFam" id="3.20.20.450:FF:000001">
    <property type="entry name" value="Cyclic di-GMP phosphodiesterase yahA"/>
    <property type="match status" value="1"/>
</dbReference>
<dbReference type="InterPro" id="IPR029787">
    <property type="entry name" value="Nucleotide_cyclase"/>
</dbReference>
<dbReference type="InterPro" id="IPR001610">
    <property type="entry name" value="PAC"/>
</dbReference>
<dbReference type="GO" id="GO:0071111">
    <property type="term" value="F:cyclic-guanylate-specific phosphodiesterase activity"/>
    <property type="evidence" value="ECO:0007669"/>
    <property type="project" value="UniProtKB-EC"/>
</dbReference>
<dbReference type="Pfam" id="PF00990">
    <property type="entry name" value="GGDEF"/>
    <property type="match status" value="1"/>
</dbReference>
<protein>
    <submittedName>
        <fullName evidence="5">Cyclic di-GMP phosphodiesterase Gmr</fullName>
        <ecNumber evidence="5">3.1.4.52</ecNumber>
    </submittedName>
</protein>
<dbReference type="PROSITE" id="PS50887">
    <property type="entry name" value="GGDEF"/>
    <property type="match status" value="1"/>
</dbReference>
<dbReference type="SMART" id="SM00091">
    <property type="entry name" value="PAS"/>
    <property type="match status" value="3"/>
</dbReference>
<keyword evidence="5" id="KW-0378">Hydrolase</keyword>
<dbReference type="Pfam" id="PF13426">
    <property type="entry name" value="PAS_9"/>
    <property type="match status" value="3"/>
</dbReference>
<proteinExistence type="predicted"/>
<dbReference type="SMART" id="SM00086">
    <property type="entry name" value="PAC"/>
    <property type="match status" value="3"/>
</dbReference>
<feature type="domain" description="PAC" evidence="2">
    <location>
        <begin position="324"/>
        <end position="376"/>
    </location>
</feature>
<dbReference type="SMART" id="SM00267">
    <property type="entry name" value="GGDEF"/>
    <property type="match status" value="1"/>
</dbReference>
<dbReference type="AlphaFoldDB" id="A0A1J5SBT7"/>
<dbReference type="PROSITE" id="PS50112">
    <property type="entry name" value="PAS"/>
    <property type="match status" value="3"/>
</dbReference>
<feature type="domain" description="PAS" evidence="1">
    <location>
        <begin position="17"/>
        <end position="52"/>
    </location>
</feature>
<comment type="caution">
    <text evidence="5">The sequence shown here is derived from an EMBL/GenBank/DDBJ whole genome shotgun (WGS) entry which is preliminary data.</text>
</comment>
<dbReference type="InterPro" id="IPR035965">
    <property type="entry name" value="PAS-like_dom_sf"/>
</dbReference>
<organism evidence="5">
    <name type="scientific">mine drainage metagenome</name>
    <dbReference type="NCBI Taxonomy" id="410659"/>
    <lineage>
        <taxon>unclassified sequences</taxon>
        <taxon>metagenomes</taxon>
        <taxon>ecological metagenomes</taxon>
    </lineage>
</organism>
<feature type="domain" description="GGDEF" evidence="4">
    <location>
        <begin position="408"/>
        <end position="546"/>
    </location>
</feature>
<dbReference type="EMBL" id="MLJW01000047">
    <property type="protein sequence ID" value="OIR05831.1"/>
    <property type="molecule type" value="Genomic_DNA"/>
</dbReference>
<evidence type="ECO:0000313" key="5">
    <source>
        <dbReference type="EMBL" id="OIR05831.1"/>
    </source>
</evidence>
<evidence type="ECO:0000259" key="2">
    <source>
        <dbReference type="PROSITE" id="PS50113"/>
    </source>
</evidence>
<dbReference type="CDD" id="cd01948">
    <property type="entry name" value="EAL"/>
    <property type="match status" value="1"/>
</dbReference>
<dbReference type="FunFam" id="3.30.70.270:FF:000001">
    <property type="entry name" value="Diguanylate cyclase domain protein"/>
    <property type="match status" value="1"/>
</dbReference>
<sequence length="808" mass="91325">MKSHPDSLVNFDFQQYAIDKVVDAIYWCDEDARILDVNNSACRMVGYSREELTAMKVSDLDPNYPVEKWPEHWALLQKQGSLQFETIHRNRDGRLIDVEITANLINYDGRQLNCAIVRDITERIHIQKKSEVMLQRHQALMQSALEGIHVMDILGNIVEANDTFCQLLGYSQEEVKKLNVADWDAQWSREELLERFKNLIHLNSAIFETRHRRKDGTILDVEVSTTGAEIEGKQYLYASSRDITRRKRIETELRISATAFESQESLLITDADGVILRVNKAFVESTGYTPEEVVGHTPRLLKSGRHDADFYRKMWDEINRTGTWQGEIWDRRKNGEVYPKWLTISAVRGGDGVVTHYVGSHIDITERKAAEEQIRQLAFHDPLTRLPNRQLLLDRLKQSLVANARNGRNGALLFIDLDNFKTLNDTLGHLMGDLLLQQVAERLAKCVREGDTVARLGGDEFVVMLEDMSEQAIEAAEQAEAVGKKVLAALSLPHQLDTNIFRSSGSIGATVFGGGTQEAEELLKQADIAMYQAKKVGRNTLRFFDHKMQDAINARAALEDELHQALENRQFRLYYQIQVDHSGRAFGAEALIRWMHPTRGLVSPAQFIPLAEETGLILPIGIWVLENACAQLKAWAGAELTRSLVLAVNISARQFHQDDFVEQVRAAVQRHAINPNLLKLELTESMLLEDIEDTIATMNALKAIGVRLSLDDFGTGYSSLQYLKRLPLNQIKIDQSFVRDIATDTNDAAIVQTIIAMAETLGLDVIAEGVETEGQHEFLNLRGCHAFQGYLFGKPKSVEQFETSLAPR</sequence>
<dbReference type="InterPro" id="IPR000160">
    <property type="entry name" value="GGDEF_dom"/>
</dbReference>
<reference evidence="5" key="1">
    <citation type="submission" date="2016-10" db="EMBL/GenBank/DDBJ databases">
        <title>Sequence of Gallionella enrichment culture.</title>
        <authorList>
            <person name="Poehlein A."/>
            <person name="Muehling M."/>
            <person name="Daniel R."/>
        </authorList>
    </citation>
    <scope>NUCLEOTIDE SEQUENCE</scope>
</reference>
<evidence type="ECO:0000259" key="1">
    <source>
        <dbReference type="PROSITE" id="PS50112"/>
    </source>
</evidence>
<dbReference type="SUPFAM" id="SSF141868">
    <property type="entry name" value="EAL domain-like"/>
    <property type="match status" value="1"/>
</dbReference>
<feature type="domain" description="PAS" evidence="1">
    <location>
        <begin position="133"/>
        <end position="175"/>
    </location>
</feature>
<dbReference type="InterPro" id="IPR052155">
    <property type="entry name" value="Biofilm_reg_signaling"/>
</dbReference>
<dbReference type="PROSITE" id="PS50113">
    <property type="entry name" value="PAC"/>
    <property type="match status" value="2"/>
</dbReference>
<feature type="domain" description="EAL" evidence="3">
    <location>
        <begin position="555"/>
        <end position="808"/>
    </location>
</feature>
<dbReference type="PROSITE" id="PS50883">
    <property type="entry name" value="EAL"/>
    <property type="match status" value="1"/>
</dbReference>
<dbReference type="NCBIfam" id="TIGR00254">
    <property type="entry name" value="GGDEF"/>
    <property type="match status" value="1"/>
</dbReference>
<dbReference type="InterPro" id="IPR000700">
    <property type="entry name" value="PAS-assoc_C"/>
</dbReference>
<dbReference type="NCBIfam" id="TIGR00229">
    <property type="entry name" value="sensory_box"/>
    <property type="match status" value="3"/>
</dbReference>
<dbReference type="CDD" id="cd01949">
    <property type="entry name" value="GGDEF"/>
    <property type="match status" value="1"/>
</dbReference>
<dbReference type="SUPFAM" id="SSF55073">
    <property type="entry name" value="Nucleotide cyclase"/>
    <property type="match status" value="1"/>
</dbReference>